<dbReference type="PIRSF" id="PIRSF015617">
    <property type="entry name" value="Adensltrnsf_CobA"/>
    <property type="match status" value="1"/>
</dbReference>
<sequence>MGYVHVYTGNGKGKTTAALGLALRAICAGKKIYIGQFIKGMHYSELDAVKYLPNLVIEQYGRGCFIRGKPTEEDIKLARNGLKRAREVLNNQTFDIVILDEINVAIFYKLLDVVEVLELITNRPRNVELILTGRYAPKQIVEMADLVTEMVEVKHYYRQGVPARKGIEF</sequence>
<accession>A0A7C4GIZ3</accession>
<keyword evidence="1" id="KW-0808">Transferase</keyword>
<organism evidence="1">
    <name type="scientific">Fervidobacterium thailandense</name>
    <dbReference type="NCBI Taxonomy" id="1008305"/>
    <lineage>
        <taxon>Bacteria</taxon>
        <taxon>Thermotogati</taxon>
        <taxon>Thermotogota</taxon>
        <taxon>Thermotogae</taxon>
        <taxon>Thermotogales</taxon>
        <taxon>Fervidobacteriaceae</taxon>
        <taxon>Fervidobacterium</taxon>
    </lineage>
</organism>
<reference evidence="1" key="1">
    <citation type="journal article" date="2020" name="mSystems">
        <title>Genome- and Community-Level Interaction Insights into Carbon Utilization and Element Cycling Functions of Hydrothermarchaeota in Hydrothermal Sediment.</title>
        <authorList>
            <person name="Zhou Z."/>
            <person name="Liu Y."/>
            <person name="Xu W."/>
            <person name="Pan J."/>
            <person name="Luo Z.H."/>
            <person name="Li M."/>
        </authorList>
    </citation>
    <scope>NUCLEOTIDE SEQUENCE [LARGE SCALE GENOMIC DNA]</scope>
    <source>
        <strain evidence="1">SpSt-609</strain>
    </source>
</reference>
<name>A0A7C4GIZ3_9BACT</name>
<dbReference type="NCBIfam" id="TIGR00708">
    <property type="entry name" value="cobA"/>
    <property type="match status" value="1"/>
</dbReference>
<proteinExistence type="predicted"/>
<dbReference type="CDD" id="cd00561">
    <property type="entry name" value="CobA_ACA"/>
    <property type="match status" value="1"/>
</dbReference>
<comment type="caution">
    <text evidence="1">The sequence shown here is derived from an EMBL/GenBank/DDBJ whole genome shotgun (WGS) entry which is preliminary data.</text>
</comment>
<dbReference type="Pfam" id="PF02572">
    <property type="entry name" value="CobA_CobO_BtuR"/>
    <property type="match status" value="1"/>
</dbReference>
<dbReference type="NCBIfam" id="NF004637">
    <property type="entry name" value="PRK05986.1"/>
    <property type="match status" value="1"/>
</dbReference>
<dbReference type="PANTHER" id="PTHR46638">
    <property type="entry name" value="CORRINOID ADENOSYLTRANSFERASE"/>
    <property type="match status" value="1"/>
</dbReference>
<gene>
    <name evidence="1" type="primary">cobO</name>
    <name evidence="1" type="ORF">ENT77_03710</name>
</gene>
<dbReference type="GO" id="GO:0009236">
    <property type="term" value="P:cobalamin biosynthetic process"/>
    <property type="evidence" value="ECO:0007669"/>
    <property type="project" value="InterPro"/>
</dbReference>
<dbReference type="Gene3D" id="3.40.50.300">
    <property type="entry name" value="P-loop containing nucleotide triphosphate hydrolases"/>
    <property type="match status" value="1"/>
</dbReference>
<dbReference type="EMBL" id="DSZY01000014">
    <property type="protein sequence ID" value="HGU40287.1"/>
    <property type="molecule type" value="Genomic_DNA"/>
</dbReference>
<dbReference type="SUPFAM" id="SSF52540">
    <property type="entry name" value="P-loop containing nucleoside triphosphate hydrolases"/>
    <property type="match status" value="1"/>
</dbReference>
<dbReference type="InterPro" id="IPR003724">
    <property type="entry name" value="CblAdoTrfase_CobA"/>
</dbReference>
<protein>
    <submittedName>
        <fullName evidence="1">Cob(I)yrinic acid a,c-diamide adenosyltransferase</fullName>
        <ecNumber evidence="1">2.5.1.17</ecNumber>
    </submittedName>
</protein>
<dbReference type="GO" id="GO:0008817">
    <property type="term" value="F:corrinoid adenosyltransferase activity"/>
    <property type="evidence" value="ECO:0007669"/>
    <property type="project" value="UniProtKB-EC"/>
</dbReference>
<dbReference type="AlphaFoldDB" id="A0A7C4GIZ3"/>
<dbReference type="InterPro" id="IPR027417">
    <property type="entry name" value="P-loop_NTPase"/>
</dbReference>
<dbReference type="PANTHER" id="PTHR46638:SF1">
    <property type="entry name" value="CORRINOID ADENOSYLTRANSFERASE"/>
    <property type="match status" value="1"/>
</dbReference>
<dbReference type="GO" id="GO:0005524">
    <property type="term" value="F:ATP binding"/>
    <property type="evidence" value="ECO:0007669"/>
    <property type="project" value="InterPro"/>
</dbReference>
<evidence type="ECO:0000313" key="1">
    <source>
        <dbReference type="EMBL" id="HGU40287.1"/>
    </source>
</evidence>
<dbReference type="EC" id="2.5.1.17" evidence="1"/>